<feature type="transmembrane region" description="Helical" evidence="1">
    <location>
        <begin position="6"/>
        <end position="25"/>
    </location>
</feature>
<organism evidence="2">
    <name type="scientific">marine sediment metagenome</name>
    <dbReference type="NCBI Taxonomy" id="412755"/>
    <lineage>
        <taxon>unclassified sequences</taxon>
        <taxon>metagenomes</taxon>
        <taxon>ecological metagenomes</taxon>
    </lineage>
</organism>
<protein>
    <submittedName>
        <fullName evidence="2">Uncharacterized protein</fullName>
    </submittedName>
</protein>
<keyword evidence="1" id="KW-0812">Transmembrane</keyword>
<proteinExistence type="predicted"/>
<keyword evidence="1" id="KW-1133">Transmembrane helix</keyword>
<evidence type="ECO:0000256" key="1">
    <source>
        <dbReference type="SAM" id="Phobius"/>
    </source>
</evidence>
<sequence length="48" mass="5667">MNRRKIFIISIITLMIFSLSIYAKVTLDETKIYIKVQPINYITRGEDC</sequence>
<evidence type="ECO:0000313" key="2">
    <source>
        <dbReference type="EMBL" id="GAI91711.1"/>
    </source>
</evidence>
<reference evidence="2" key="1">
    <citation type="journal article" date="2014" name="Front. Microbiol.">
        <title>High frequency of phylogenetically diverse reductive dehalogenase-homologous genes in deep subseafloor sedimentary metagenomes.</title>
        <authorList>
            <person name="Kawai M."/>
            <person name="Futagami T."/>
            <person name="Toyoda A."/>
            <person name="Takaki Y."/>
            <person name="Nishi S."/>
            <person name="Hori S."/>
            <person name="Arai W."/>
            <person name="Tsubouchi T."/>
            <person name="Morono Y."/>
            <person name="Uchiyama I."/>
            <person name="Ito T."/>
            <person name="Fujiyama A."/>
            <person name="Inagaki F."/>
            <person name="Takami H."/>
        </authorList>
    </citation>
    <scope>NUCLEOTIDE SEQUENCE</scope>
    <source>
        <strain evidence="2">Expedition CK06-06</strain>
    </source>
</reference>
<accession>X1TK28</accession>
<feature type="non-terminal residue" evidence="2">
    <location>
        <position position="48"/>
    </location>
</feature>
<name>X1TK28_9ZZZZ</name>
<dbReference type="AlphaFoldDB" id="X1TK28"/>
<keyword evidence="1" id="KW-0472">Membrane</keyword>
<gene>
    <name evidence="2" type="ORF">S12H4_30669</name>
</gene>
<dbReference type="EMBL" id="BARW01017815">
    <property type="protein sequence ID" value="GAI91711.1"/>
    <property type="molecule type" value="Genomic_DNA"/>
</dbReference>
<comment type="caution">
    <text evidence="2">The sequence shown here is derived from an EMBL/GenBank/DDBJ whole genome shotgun (WGS) entry which is preliminary data.</text>
</comment>